<keyword evidence="8" id="KW-0448">Lipopolysaccharide biosynthesis</keyword>
<comment type="function">
    <text evidence="8">Involved in lipopolysaccharide (LPS) biosynthesis. Catalyzes the transfer of 3-deoxy-D-manno-octulosonate (Kdo) residue(s) from CMP-Kdo to lipid IV(A), the tetraacyldisaccharide-1,4'-bisphosphate precursor of lipid A.</text>
</comment>
<dbReference type="EMBL" id="AMEQ01000040">
    <property type="protein sequence ID" value="EKY00391.1"/>
    <property type="molecule type" value="Genomic_DNA"/>
</dbReference>
<dbReference type="STRING" id="1127696.HMPREF9134_01725"/>
<evidence type="ECO:0000313" key="11">
    <source>
        <dbReference type="Proteomes" id="UP000010408"/>
    </source>
</evidence>
<dbReference type="HOGENOM" id="CLU_036146_2_1_10"/>
<organism evidence="10 11">
    <name type="scientific">Porphyromonas catoniae F0037</name>
    <dbReference type="NCBI Taxonomy" id="1127696"/>
    <lineage>
        <taxon>Bacteria</taxon>
        <taxon>Pseudomonadati</taxon>
        <taxon>Bacteroidota</taxon>
        <taxon>Bacteroidia</taxon>
        <taxon>Bacteroidales</taxon>
        <taxon>Porphyromonadaceae</taxon>
        <taxon>Porphyromonas</taxon>
    </lineage>
</organism>
<evidence type="ECO:0000256" key="2">
    <source>
        <dbReference type="ARBA" id="ARBA00012621"/>
    </source>
</evidence>
<evidence type="ECO:0000256" key="8">
    <source>
        <dbReference type="RuleBase" id="RU365103"/>
    </source>
</evidence>
<proteinExistence type="inferred from homology"/>
<dbReference type="PANTHER" id="PTHR42755:SF1">
    <property type="entry name" value="3-DEOXY-D-MANNO-OCTULOSONIC ACID TRANSFERASE, MITOCHONDRIAL-RELATED"/>
    <property type="match status" value="1"/>
</dbReference>
<dbReference type="InterPro" id="IPR039901">
    <property type="entry name" value="Kdotransferase"/>
</dbReference>
<dbReference type="InterPro" id="IPR038107">
    <property type="entry name" value="Glycos_transf_N_sf"/>
</dbReference>
<dbReference type="Proteomes" id="UP000010408">
    <property type="component" value="Unassembled WGS sequence"/>
</dbReference>
<protein>
    <recommendedName>
        <fullName evidence="3 8">3-deoxy-D-manno-octulosonic acid transferase</fullName>
        <shortName evidence="8">Kdo transferase</shortName>
        <ecNumber evidence="2 8">2.4.99.12</ecNumber>
    </recommendedName>
    <alternativeName>
        <fullName evidence="5 8">Lipid IV(A) 3-deoxy-D-manno-octulosonic acid transferase</fullName>
    </alternativeName>
</protein>
<accession>L1NAN9</accession>
<feature type="domain" description="3-deoxy-D-manno-octulosonic-acid transferase N-terminal" evidence="9">
    <location>
        <begin position="37"/>
        <end position="205"/>
    </location>
</feature>
<dbReference type="UniPathway" id="UPA00958"/>
<comment type="subcellular location">
    <subcellularLocation>
        <location evidence="8">Cell membrane</location>
    </subcellularLocation>
</comment>
<dbReference type="GO" id="GO:0009245">
    <property type="term" value="P:lipid A biosynthetic process"/>
    <property type="evidence" value="ECO:0007669"/>
    <property type="project" value="TreeGrafter"/>
</dbReference>
<evidence type="ECO:0000256" key="7">
    <source>
        <dbReference type="PIRSR" id="PIRSR639901-1"/>
    </source>
</evidence>
<comment type="catalytic activity">
    <reaction evidence="6 8">
        <text>lipid IVA (E. coli) + CMP-3-deoxy-beta-D-manno-octulosonate = alpha-Kdo-(2-&gt;6)-lipid IVA (E. coli) + CMP + H(+)</text>
        <dbReference type="Rhea" id="RHEA:28066"/>
        <dbReference type="ChEBI" id="CHEBI:15378"/>
        <dbReference type="ChEBI" id="CHEBI:58603"/>
        <dbReference type="ChEBI" id="CHEBI:60364"/>
        <dbReference type="ChEBI" id="CHEBI:60377"/>
        <dbReference type="ChEBI" id="CHEBI:85987"/>
        <dbReference type="EC" id="2.4.99.12"/>
    </reaction>
</comment>
<evidence type="ECO:0000256" key="1">
    <source>
        <dbReference type="ARBA" id="ARBA00004713"/>
    </source>
</evidence>
<keyword evidence="4 8" id="KW-0808">Transferase</keyword>
<dbReference type="GO" id="GO:0009244">
    <property type="term" value="P:lipopolysaccharide core region biosynthetic process"/>
    <property type="evidence" value="ECO:0007669"/>
    <property type="project" value="UniProtKB-UniRule"/>
</dbReference>
<comment type="caution">
    <text evidence="10">The sequence shown here is derived from an EMBL/GenBank/DDBJ whole genome shotgun (WGS) entry which is preliminary data.</text>
</comment>
<comment type="pathway">
    <text evidence="1 8">Bacterial outer membrane biogenesis; LPS core biosynthesis.</text>
</comment>
<keyword evidence="8" id="KW-1003">Cell membrane</keyword>
<dbReference type="eggNOG" id="COG1519">
    <property type="taxonomic scope" value="Bacteria"/>
</dbReference>
<evidence type="ECO:0000256" key="5">
    <source>
        <dbReference type="ARBA" id="ARBA00031445"/>
    </source>
</evidence>
<evidence type="ECO:0000256" key="4">
    <source>
        <dbReference type="ARBA" id="ARBA00022679"/>
    </source>
</evidence>
<dbReference type="GO" id="GO:0043842">
    <property type="term" value="F:Kdo transferase activity"/>
    <property type="evidence" value="ECO:0007669"/>
    <property type="project" value="UniProtKB-EC"/>
</dbReference>
<evidence type="ECO:0000256" key="6">
    <source>
        <dbReference type="ARBA" id="ARBA00049183"/>
    </source>
</evidence>
<name>L1NAN9_9PORP</name>
<dbReference type="Gene3D" id="3.40.50.2000">
    <property type="entry name" value="Glycogen Phosphorylase B"/>
    <property type="match status" value="1"/>
</dbReference>
<dbReference type="PATRIC" id="fig|1127696.3.peg.1565"/>
<dbReference type="AlphaFoldDB" id="L1NAN9"/>
<feature type="active site" description="Proton acceptor" evidence="7">
    <location>
        <position position="59"/>
    </location>
</feature>
<dbReference type="Gene3D" id="3.40.50.11720">
    <property type="entry name" value="3-Deoxy-D-manno-octulosonic-acid transferase, N-terminal domain"/>
    <property type="match status" value="1"/>
</dbReference>
<evidence type="ECO:0000256" key="3">
    <source>
        <dbReference type="ARBA" id="ARBA00019077"/>
    </source>
</evidence>
<dbReference type="SUPFAM" id="SSF53756">
    <property type="entry name" value="UDP-Glycosyltransferase/glycogen phosphorylase"/>
    <property type="match status" value="1"/>
</dbReference>
<reference evidence="10 11" key="1">
    <citation type="submission" date="2012-05" db="EMBL/GenBank/DDBJ databases">
        <authorList>
            <person name="Weinstock G."/>
            <person name="Sodergren E."/>
            <person name="Lobos E.A."/>
            <person name="Fulton L."/>
            <person name="Fulton R."/>
            <person name="Courtney L."/>
            <person name="Fronick C."/>
            <person name="O'Laughlin M."/>
            <person name="Godfrey J."/>
            <person name="Wilson R.M."/>
            <person name="Miner T."/>
            <person name="Farmer C."/>
            <person name="Delehaunty K."/>
            <person name="Cordes M."/>
            <person name="Minx P."/>
            <person name="Tomlinson C."/>
            <person name="Chen J."/>
            <person name="Wollam A."/>
            <person name="Pepin K.H."/>
            <person name="Bhonagiri V."/>
            <person name="Zhang X."/>
            <person name="Suruliraj S."/>
            <person name="Warren W."/>
            <person name="Mitreva M."/>
            <person name="Mardis E.R."/>
            <person name="Wilson R.K."/>
        </authorList>
    </citation>
    <scope>NUCLEOTIDE SEQUENCE [LARGE SCALE GENOMIC DNA]</scope>
    <source>
        <strain evidence="10 11">F0037</strain>
    </source>
</reference>
<dbReference type="EC" id="2.4.99.12" evidence="2 8"/>
<comment type="similarity">
    <text evidence="8">Belongs to the glycosyltransferase group 1 family.</text>
</comment>
<dbReference type="InterPro" id="IPR007507">
    <property type="entry name" value="Glycos_transf_N"/>
</dbReference>
<dbReference type="PANTHER" id="PTHR42755">
    <property type="entry name" value="3-DEOXY-MANNO-OCTULOSONATE CYTIDYLYLTRANSFERASE"/>
    <property type="match status" value="1"/>
</dbReference>
<dbReference type="Pfam" id="PF04413">
    <property type="entry name" value="Glycos_transf_N"/>
    <property type="match status" value="1"/>
</dbReference>
<sequence>MNPLYSFAGILASAVLHLVAPFNRKARLIIDGRRMTAERLCALQKDRPVAWFHASSLGEFEQGRPLMEALRREHPEYQILLSFFSPSGYTVRHDYDGADVVVYLPSDRQPSVSHFLELAHPDLAIFIKYDFWPTMLYALSNRGIPTYLVSAIFRRDQLFFRPWGGWYLRLLSLFRHLFVQDEASKELLHEFGVEGVSVTGDTRFDRVFEIAEEAKDIPEASCLEGRVLVAGSTWPEDEELLLPYFNRASQDFKLIIAPHEIHEEHLRSIETKLQRPSVRYSALQRGEQVGHYDCLIIDCFGLLSSIYRYGRYAYVGGGFGKSVHNTLEAAVYGIPVFFGPEIHKHREVRELCQHDAGFILHTESELSMLISRFDDPMEAQLLSERAKAYFATQRGATKTILSALFPKE</sequence>
<evidence type="ECO:0000313" key="10">
    <source>
        <dbReference type="EMBL" id="EKY00391.1"/>
    </source>
</evidence>
<dbReference type="GO" id="GO:0005886">
    <property type="term" value="C:plasma membrane"/>
    <property type="evidence" value="ECO:0007669"/>
    <property type="project" value="UniProtKB-SubCell"/>
</dbReference>
<evidence type="ECO:0000259" key="9">
    <source>
        <dbReference type="Pfam" id="PF04413"/>
    </source>
</evidence>
<gene>
    <name evidence="10" type="ORF">HMPREF9134_01725</name>
</gene>
<keyword evidence="8" id="KW-0472">Membrane</keyword>
<dbReference type="RefSeq" id="WP_005467868.1">
    <property type="nucleotide sequence ID" value="NZ_KB291032.1"/>
</dbReference>